<dbReference type="EMBL" id="FPHI01000022">
    <property type="protein sequence ID" value="SFV61207.1"/>
    <property type="molecule type" value="Genomic_DNA"/>
</dbReference>
<reference evidence="1" key="1">
    <citation type="submission" date="2016-10" db="EMBL/GenBank/DDBJ databases">
        <authorList>
            <person name="de Groot N.N."/>
        </authorList>
    </citation>
    <scope>NUCLEOTIDE SEQUENCE</scope>
</reference>
<protein>
    <submittedName>
        <fullName evidence="1">Uncharacterized protein</fullName>
    </submittedName>
</protein>
<gene>
    <name evidence="1" type="ORF">MNB_SV-3-1060</name>
</gene>
<organism evidence="1">
    <name type="scientific">hydrothermal vent metagenome</name>
    <dbReference type="NCBI Taxonomy" id="652676"/>
    <lineage>
        <taxon>unclassified sequences</taxon>
        <taxon>metagenomes</taxon>
        <taxon>ecological metagenomes</taxon>
    </lineage>
</organism>
<evidence type="ECO:0000313" key="1">
    <source>
        <dbReference type="EMBL" id="SFV61207.1"/>
    </source>
</evidence>
<proteinExistence type="predicted"/>
<sequence>MSRCEEIVANVKMEECYAGLSLVFDGNETLRSEISDAIDRVSVKTKMTPEVFDNSHNPQESKPAFYIEFTDEVQRESGDFFELLLKELQIDKCSNDIIEK</sequence>
<dbReference type="AlphaFoldDB" id="A0A1W1C646"/>
<name>A0A1W1C646_9ZZZZ</name>
<accession>A0A1W1C646</accession>